<evidence type="ECO:0000313" key="1">
    <source>
        <dbReference type="EMBL" id="OIJ65800.1"/>
    </source>
</evidence>
<evidence type="ECO:0008006" key="3">
    <source>
        <dbReference type="Google" id="ProtNLM"/>
    </source>
</evidence>
<dbReference type="RefSeq" id="WP_046589116.1">
    <property type="nucleotide sequence ID" value="NZ_LAVA02000049.1"/>
</dbReference>
<dbReference type="OrthoDB" id="4153705at2"/>
<dbReference type="GO" id="GO:0030638">
    <property type="term" value="P:polyketide metabolic process"/>
    <property type="evidence" value="ECO:0007669"/>
    <property type="project" value="InterPro"/>
</dbReference>
<dbReference type="InterPro" id="IPR032710">
    <property type="entry name" value="NTF2-like_dom_sf"/>
</dbReference>
<dbReference type="STRING" id="1428628.WN71_021350"/>
<dbReference type="EMBL" id="LAVA02000049">
    <property type="protein sequence ID" value="OIJ65800.1"/>
    <property type="molecule type" value="Genomic_DNA"/>
</dbReference>
<dbReference type="InterPro" id="IPR009959">
    <property type="entry name" value="Cyclase_SnoaL-like"/>
</dbReference>
<gene>
    <name evidence="1" type="ORF">WN71_021350</name>
</gene>
<dbReference type="AlphaFoldDB" id="A0A1J4NU13"/>
<dbReference type="Gene3D" id="3.10.450.50">
    <property type="match status" value="1"/>
</dbReference>
<accession>A0A1J4NU13</accession>
<comment type="caution">
    <text evidence="1">The sequence shown here is derived from an EMBL/GenBank/DDBJ whole genome shotgun (WGS) entry which is preliminary data.</text>
</comment>
<name>A0A1J4NU13_9ACTN</name>
<dbReference type="SUPFAM" id="SSF54427">
    <property type="entry name" value="NTF2-like"/>
    <property type="match status" value="1"/>
</dbReference>
<dbReference type="Proteomes" id="UP000034196">
    <property type="component" value="Unassembled WGS sequence"/>
</dbReference>
<dbReference type="Pfam" id="PF07366">
    <property type="entry name" value="SnoaL"/>
    <property type="match status" value="1"/>
</dbReference>
<organism evidence="1 2">
    <name type="scientific">Streptomyces mangrovisoli</name>
    <dbReference type="NCBI Taxonomy" id="1428628"/>
    <lineage>
        <taxon>Bacteria</taxon>
        <taxon>Bacillati</taxon>
        <taxon>Actinomycetota</taxon>
        <taxon>Actinomycetes</taxon>
        <taxon>Kitasatosporales</taxon>
        <taxon>Streptomycetaceae</taxon>
        <taxon>Streptomyces</taxon>
    </lineage>
</organism>
<evidence type="ECO:0000313" key="2">
    <source>
        <dbReference type="Proteomes" id="UP000034196"/>
    </source>
</evidence>
<sequence>MTGSAQTAPSATTTTDAAQARALWAKWNALWNGEIDLSRADEVIADRFTVHGTSLAGRMKTAAIDEIRDRDGLVSWIARTRAALEELHFTDEPGPIVEGDLVAGRYRATAVHRGGTPGATAPIGTPTEHVGMNILRIEDGRFTEYWTVADTLGLLTQLGLITS</sequence>
<protein>
    <recommendedName>
        <fullName evidence="3">Ester cyclase</fullName>
    </recommendedName>
</protein>
<reference evidence="1" key="1">
    <citation type="submission" date="2016-10" db="EMBL/GenBank/DDBJ databases">
        <title>Genome sequence of Streptomyces mangrovisoli MUSC 149.</title>
        <authorList>
            <person name="Lee L.-H."/>
            <person name="Ser H.-L."/>
        </authorList>
    </citation>
    <scope>NUCLEOTIDE SEQUENCE [LARGE SCALE GENOMIC DNA]</scope>
    <source>
        <strain evidence="1">MUSC 149</strain>
    </source>
</reference>
<keyword evidence="2" id="KW-1185">Reference proteome</keyword>
<proteinExistence type="predicted"/>